<dbReference type="Proteomes" id="UP001249959">
    <property type="component" value="Unassembled WGS sequence"/>
</dbReference>
<dbReference type="Gene3D" id="3.40.50.10330">
    <property type="entry name" value="Probable inorganic polyphosphate/atp-NAD kinase, domain 1"/>
    <property type="match status" value="1"/>
</dbReference>
<feature type="binding site" evidence="6">
    <location>
        <begin position="76"/>
        <end position="77"/>
    </location>
    <ligand>
        <name>NAD(+)</name>
        <dbReference type="ChEBI" id="CHEBI:57540"/>
    </ligand>
</feature>
<evidence type="ECO:0000313" key="8">
    <source>
        <dbReference type="Proteomes" id="UP001249959"/>
    </source>
</evidence>
<feature type="binding site" evidence="6">
    <location>
        <begin position="149"/>
        <end position="150"/>
    </location>
    <ligand>
        <name>NAD(+)</name>
        <dbReference type="ChEBI" id="CHEBI:57540"/>
    </ligand>
</feature>
<comment type="function">
    <text evidence="6">Involved in the regulation of the intracellular balance of NAD and NADP, and is a key enzyme in the biosynthesis of NADP. Catalyzes specifically the phosphorylation on 2'-hydroxyl of the adenosine moiety of NAD to yield NADP.</text>
</comment>
<name>A0ABU3TPB9_9BACT</name>
<comment type="similarity">
    <text evidence="6">Belongs to the NAD kinase family.</text>
</comment>
<keyword evidence="6" id="KW-0067">ATP-binding</keyword>
<dbReference type="RefSeq" id="WP_315575953.1">
    <property type="nucleotide sequence ID" value="NZ_JARDXH010000003.1"/>
</dbReference>
<dbReference type="Pfam" id="PF01513">
    <property type="entry name" value="NAD_kinase"/>
    <property type="match status" value="1"/>
</dbReference>
<proteinExistence type="inferred from homology"/>
<organism evidence="7 8">
    <name type="scientific">Aquirufa regiilacus</name>
    <dbReference type="NCBI Taxonomy" id="3024868"/>
    <lineage>
        <taxon>Bacteria</taxon>
        <taxon>Pseudomonadati</taxon>
        <taxon>Bacteroidota</taxon>
        <taxon>Cytophagia</taxon>
        <taxon>Cytophagales</taxon>
        <taxon>Flectobacillaceae</taxon>
        <taxon>Aquirufa</taxon>
    </lineage>
</organism>
<accession>A0ABU3TPB9</accession>
<evidence type="ECO:0000256" key="4">
    <source>
        <dbReference type="ARBA" id="ARBA00023027"/>
    </source>
</evidence>
<dbReference type="InterPro" id="IPR017437">
    <property type="entry name" value="ATP-NAD_kinase_PpnK-typ_C"/>
</dbReference>
<feature type="binding site" evidence="6">
    <location>
        <begin position="190"/>
        <end position="195"/>
    </location>
    <ligand>
        <name>NAD(+)</name>
        <dbReference type="ChEBI" id="CHEBI:57540"/>
    </ligand>
</feature>
<dbReference type="SUPFAM" id="SSF111331">
    <property type="entry name" value="NAD kinase/diacylglycerol kinase-like"/>
    <property type="match status" value="1"/>
</dbReference>
<evidence type="ECO:0000256" key="5">
    <source>
        <dbReference type="ARBA" id="ARBA00047925"/>
    </source>
</evidence>
<dbReference type="Gene3D" id="2.60.200.30">
    <property type="entry name" value="Probable inorganic polyphosphate/atp-NAD kinase, domain 2"/>
    <property type="match status" value="1"/>
</dbReference>
<dbReference type="EC" id="2.7.1.23" evidence="6"/>
<comment type="catalytic activity">
    <reaction evidence="5 6">
        <text>NAD(+) + ATP = ADP + NADP(+) + H(+)</text>
        <dbReference type="Rhea" id="RHEA:18629"/>
        <dbReference type="ChEBI" id="CHEBI:15378"/>
        <dbReference type="ChEBI" id="CHEBI:30616"/>
        <dbReference type="ChEBI" id="CHEBI:57540"/>
        <dbReference type="ChEBI" id="CHEBI:58349"/>
        <dbReference type="ChEBI" id="CHEBI:456216"/>
        <dbReference type="EC" id="2.7.1.23"/>
    </reaction>
</comment>
<evidence type="ECO:0000256" key="1">
    <source>
        <dbReference type="ARBA" id="ARBA00022679"/>
    </source>
</evidence>
<gene>
    <name evidence="6" type="primary">nadK</name>
    <name evidence="7" type="ORF">PQG45_01275</name>
</gene>
<dbReference type="NCBIfam" id="NF002521">
    <property type="entry name" value="PRK01911.1"/>
    <property type="match status" value="1"/>
</dbReference>
<dbReference type="Pfam" id="PF20143">
    <property type="entry name" value="NAD_kinase_C"/>
    <property type="match status" value="1"/>
</dbReference>
<evidence type="ECO:0000256" key="6">
    <source>
        <dbReference type="HAMAP-Rule" id="MF_00361"/>
    </source>
</evidence>
<dbReference type="EMBL" id="JAVNWW010000001">
    <property type="protein sequence ID" value="MDU0807660.1"/>
    <property type="molecule type" value="Genomic_DNA"/>
</dbReference>
<feature type="active site" description="Proton acceptor" evidence="6">
    <location>
        <position position="76"/>
    </location>
</feature>
<comment type="subcellular location">
    <subcellularLocation>
        <location evidence="6">Cytoplasm</location>
    </subcellularLocation>
</comment>
<keyword evidence="6" id="KW-0547">Nucleotide-binding</keyword>
<evidence type="ECO:0000256" key="3">
    <source>
        <dbReference type="ARBA" id="ARBA00022857"/>
    </source>
</evidence>
<keyword evidence="4 6" id="KW-0520">NAD</keyword>
<dbReference type="HAMAP" id="MF_00361">
    <property type="entry name" value="NAD_kinase"/>
    <property type="match status" value="1"/>
</dbReference>
<comment type="cofactor">
    <cofactor evidence="6">
        <name>a divalent metal cation</name>
        <dbReference type="ChEBI" id="CHEBI:60240"/>
    </cofactor>
</comment>
<protein>
    <recommendedName>
        <fullName evidence="6">NAD kinase</fullName>
        <ecNumber evidence="6">2.7.1.23</ecNumber>
    </recommendedName>
    <alternativeName>
        <fullName evidence="6">ATP-dependent NAD kinase</fullName>
    </alternativeName>
</protein>
<evidence type="ECO:0000313" key="7">
    <source>
        <dbReference type="EMBL" id="MDU0807660.1"/>
    </source>
</evidence>
<dbReference type="GO" id="GO:0003951">
    <property type="term" value="F:NAD+ kinase activity"/>
    <property type="evidence" value="ECO:0007669"/>
    <property type="project" value="UniProtKB-EC"/>
</dbReference>
<reference evidence="7 8" key="1">
    <citation type="submission" date="2023-09" db="EMBL/GenBank/DDBJ databases">
        <title>Aquirufa genomes.</title>
        <authorList>
            <person name="Pitt A."/>
        </authorList>
    </citation>
    <scope>NUCLEOTIDE SEQUENCE [LARGE SCALE GENOMIC DNA]</scope>
    <source>
        <strain evidence="7 8">LEOWEIH-7C</strain>
    </source>
</reference>
<feature type="binding site" evidence="6">
    <location>
        <position position="179"/>
    </location>
    <ligand>
        <name>NAD(+)</name>
        <dbReference type="ChEBI" id="CHEBI:57540"/>
    </ligand>
</feature>
<dbReference type="InterPro" id="IPR002504">
    <property type="entry name" value="NADK"/>
</dbReference>
<sequence length="294" mass="32338">MSLRIAIHGKSFTAENRPLMEKLWDILCEKPCDIVLSAYFKNHLKEHGFAVENIESYEENAGTPDHVQMAWSIGGDGTLLETLTHIGNKELPILGINTGRLGFLATLSPQDVSAAVDQLIAGNYRIEDRTLVAVHSEIDLFDGKQFGLNEVGIMKTDTSSMIVIKAYVDGNYLNTYWADGLIVSTATGSTGYSLSVGGPLVMPSSDILIIAPMSPHNLNVRPLVVSSDAKLKFEVSSRSQNFLISIDSRSRVIDSKFTIEVQKAPFNAKIVKIPGDDFLQTLRNKLNWGLDVRN</sequence>
<comment type="caution">
    <text evidence="7">The sequence shown here is derived from an EMBL/GenBank/DDBJ whole genome shotgun (WGS) entry which is preliminary data.</text>
</comment>
<evidence type="ECO:0000256" key="2">
    <source>
        <dbReference type="ARBA" id="ARBA00022777"/>
    </source>
</evidence>
<dbReference type="InterPro" id="IPR016064">
    <property type="entry name" value="NAD/diacylglycerol_kinase_sf"/>
</dbReference>
<keyword evidence="8" id="KW-1185">Reference proteome</keyword>
<keyword evidence="1 6" id="KW-0808">Transferase</keyword>
<keyword evidence="3 6" id="KW-0521">NADP</keyword>
<dbReference type="InterPro" id="IPR017438">
    <property type="entry name" value="ATP-NAD_kinase_N"/>
</dbReference>
<keyword evidence="6" id="KW-0963">Cytoplasm</keyword>
<comment type="caution">
    <text evidence="6">Lacks conserved residue(s) required for the propagation of feature annotation.</text>
</comment>
<dbReference type="PANTHER" id="PTHR20275:SF0">
    <property type="entry name" value="NAD KINASE"/>
    <property type="match status" value="1"/>
</dbReference>
<keyword evidence="2 6" id="KW-0418">Kinase</keyword>
<dbReference type="PANTHER" id="PTHR20275">
    <property type="entry name" value="NAD KINASE"/>
    <property type="match status" value="1"/>
</dbReference>